<dbReference type="Gene3D" id="1.20.1280.50">
    <property type="match status" value="1"/>
</dbReference>
<dbReference type="PANTHER" id="PTHR32134:SF92">
    <property type="entry name" value="FNIP REPEAT-CONTAINING PROTEIN"/>
    <property type="match status" value="1"/>
</dbReference>
<sequence>MMSNNNNNNHNQRNILVNLSHLLLSKIINYLDDNADRIVFTLVCKRWFIDRHRYLSFNISHIKKILNDVLKNNMFLNSYESIYLDSINRKNKYRIVVFKTIQNSPMSVFTMEKLRQIKEIHPNVDQVISTDIESSDLEELYRMICRSNVTDLSCQTLRYRLPDNLTSLSFAYDFDEPLLPGSLPPNLKNLDFSFSKYKQPIQKGLLPNTLEKLHLCSSRKTLIEPGVLPSSLKVLSYNGNNTLKVGSLPPNLEEFNFYGDLNVPISEGVLPLSLHTLSVPFQWLPLIKSLSNLKSLSLLGSGKDDIVDLSYLPSSLTDLQIGGESMFLSTIPPSIKSIGSIYPQKTDSLFKDRSEYQLDYLSIVGYKQGSLNGLKIKELDIFMDVLNPDIQMDELKDLPDGIEKLYIAFQSDIPINLKDIPSSVRTLTLNSLDSFDVNTFPNTLEELVIDDVGEYDDIDDQLFDSDLLPSTLQSLTLPSLLLPQPRIPNNLIIKTVELKNTSDKITLRRLDDHHFLFSEESCFMCAIVHESQIPNIFSFYESKIPKYMFGYLPRWNIN</sequence>
<keyword evidence="2" id="KW-1185">Reference proteome</keyword>
<dbReference type="EMBL" id="ADBJ01000029">
    <property type="protein sequence ID" value="EFA80565.1"/>
    <property type="molecule type" value="Genomic_DNA"/>
</dbReference>
<name>D3BDC1_HETP5</name>
<dbReference type="PANTHER" id="PTHR32134">
    <property type="entry name" value="FNIP REPEAT-CONTAINING PROTEIN"/>
    <property type="match status" value="1"/>
</dbReference>
<dbReference type="FunCoup" id="D3BDC1">
    <property type="interactions" value="60"/>
</dbReference>
<dbReference type="RefSeq" id="XP_020432685.1">
    <property type="nucleotide sequence ID" value="XM_020577358.1"/>
</dbReference>
<dbReference type="Proteomes" id="UP000001396">
    <property type="component" value="Unassembled WGS sequence"/>
</dbReference>
<comment type="caution">
    <text evidence="1">The sequence shown here is derived from an EMBL/GenBank/DDBJ whole genome shotgun (WGS) entry which is preliminary data.</text>
</comment>
<dbReference type="SUPFAM" id="SSF52058">
    <property type="entry name" value="L domain-like"/>
    <property type="match status" value="1"/>
</dbReference>
<protein>
    <submittedName>
        <fullName evidence="1">Uncharacterized protein</fullName>
    </submittedName>
</protein>
<dbReference type="InterPro" id="IPR051251">
    <property type="entry name" value="STK_FNIP-Repeat"/>
</dbReference>
<gene>
    <name evidence="1" type="ORF">PPL_06504</name>
</gene>
<dbReference type="AlphaFoldDB" id="D3BDC1"/>
<dbReference type="Pfam" id="PF05725">
    <property type="entry name" value="FNIP"/>
    <property type="match status" value="3"/>
</dbReference>
<proteinExistence type="predicted"/>
<evidence type="ECO:0000313" key="2">
    <source>
        <dbReference type="Proteomes" id="UP000001396"/>
    </source>
</evidence>
<evidence type="ECO:0000313" key="1">
    <source>
        <dbReference type="EMBL" id="EFA80565.1"/>
    </source>
</evidence>
<dbReference type="GeneID" id="31361986"/>
<reference evidence="1 2" key="1">
    <citation type="journal article" date="2011" name="Genome Res.">
        <title>Phylogeny-wide analysis of social amoeba genomes highlights ancient origins for complex intercellular communication.</title>
        <authorList>
            <person name="Heidel A.J."/>
            <person name="Lawal H.M."/>
            <person name="Felder M."/>
            <person name="Schilde C."/>
            <person name="Helps N.R."/>
            <person name="Tunggal B."/>
            <person name="Rivero F."/>
            <person name="John U."/>
            <person name="Schleicher M."/>
            <person name="Eichinger L."/>
            <person name="Platzer M."/>
            <person name="Noegel A.A."/>
            <person name="Schaap P."/>
            <person name="Gloeckner G."/>
        </authorList>
    </citation>
    <scope>NUCLEOTIDE SEQUENCE [LARGE SCALE GENOMIC DNA]</scope>
    <source>
        <strain evidence="2">ATCC 26659 / Pp 5 / PN500</strain>
    </source>
</reference>
<organism evidence="1 2">
    <name type="scientific">Heterostelium pallidum (strain ATCC 26659 / Pp 5 / PN500)</name>
    <name type="common">Cellular slime mold</name>
    <name type="synonym">Polysphondylium pallidum</name>
    <dbReference type="NCBI Taxonomy" id="670386"/>
    <lineage>
        <taxon>Eukaryota</taxon>
        <taxon>Amoebozoa</taxon>
        <taxon>Evosea</taxon>
        <taxon>Eumycetozoa</taxon>
        <taxon>Dictyostelia</taxon>
        <taxon>Acytosteliales</taxon>
        <taxon>Acytosteliaceae</taxon>
        <taxon>Heterostelium</taxon>
    </lineage>
</organism>
<accession>D3BDC1</accession>
<dbReference type="InParanoid" id="D3BDC1"/>
<dbReference type="InterPro" id="IPR008615">
    <property type="entry name" value="FNIP"/>
</dbReference>